<dbReference type="PRINTS" id="PR00808">
    <property type="entry name" value="AMLASEINHBTR"/>
</dbReference>
<accession>A0AAD8V352</accession>
<keyword evidence="8" id="KW-1185">Reference proteome</keyword>
<keyword evidence="4" id="KW-0732">Signal</keyword>
<reference evidence="6" key="1">
    <citation type="submission" date="2023-07" db="EMBL/GenBank/DDBJ databases">
        <title>A chromosome-level genome assembly of Lolium multiflorum.</title>
        <authorList>
            <person name="Chen Y."/>
            <person name="Copetti D."/>
            <person name="Kolliker R."/>
            <person name="Studer B."/>
        </authorList>
    </citation>
    <scope>NUCLEOTIDE SEQUENCE</scope>
    <source>
        <strain evidence="6">02402/16</strain>
        <tissue evidence="6">Leaf</tissue>
    </source>
</reference>
<organism evidence="6 8">
    <name type="scientific">Lolium multiflorum</name>
    <name type="common">Italian ryegrass</name>
    <name type="synonym">Lolium perenne subsp. multiflorum</name>
    <dbReference type="NCBI Taxonomy" id="4521"/>
    <lineage>
        <taxon>Eukaryota</taxon>
        <taxon>Viridiplantae</taxon>
        <taxon>Streptophyta</taxon>
        <taxon>Embryophyta</taxon>
        <taxon>Tracheophyta</taxon>
        <taxon>Spermatophyta</taxon>
        <taxon>Magnoliopsida</taxon>
        <taxon>Liliopsida</taxon>
        <taxon>Poales</taxon>
        <taxon>Poaceae</taxon>
        <taxon>BOP clade</taxon>
        <taxon>Pooideae</taxon>
        <taxon>Poodae</taxon>
        <taxon>Poeae</taxon>
        <taxon>Poeae Chloroplast Group 2 (Poeae type)</taxon>
        <taxon>Loliodinae</taxon>
        <taxon>Loliinae</taxon>
        <taxon>Lolium</taxon>
    </lineage>
</organism>
<dbReference type="CDD" id="cd00261">
    <property type="entry name" value="AAI_SS"/>
    <property type="match status" value="1"/>
</dbReference>
<comment type="similarity">
    <text evidence="2">Belongs to the protease inhibitor I6 (cereal trypsin/alpha-amylase inhibitor) family.</text>
</comment>
<dbReference type="PANTHER" id="PTHR34481:SF15">
    <property type="entry name" value="TRYPSIN_ALPHA-AMYLASE INHIBITOR CMX1_CMX3"/>
    <property type="match status" value="1"/>
</dbReference>
<protein>
    <recommendedName>
        <fullName evidence="5">Bifunctional inhibitor/plant lipid transfer protein/seed storage helical domain-containing protein</fullName>
    </recommendedName>
</protein>
<dbReference type="AlphaFoldDB" id="A0AAD8V352"/>
<evidence type="ECO:0000256" key="2">
    <source>
        <dbReference type="ARBA" id="ARBA00007107"/>
    </source>
</evidence>
<dbReference type="GO" id="GO:0004867">
    <property type="term" value="F:serine-type endopeptidase inhibitor activity"/>
    <property type="evidence" value="ECO:0007669"/>
    <property type="project" value="InterPro"/>
</dbReference>
<dbReference type="SMART" id="SM00499">
    <property type="entry name" value="AAI"/>
    <property type="match status" value="1"/>
</dbReference>
<dbReference type="InterPro" id="IPR016140">
    <property type="entry name" value="Bifunc_inhib/LTP/seed_store"/>
</dbReference>
<feature type="signal peptide" evidence="4">
    <location>
        <begin position="1"/>
        <end position="22"/>
    </location>
</feature>
<evidence type="ECO:0000256" key="1">
    <source>
        <dbReference type="ARBA" id="ARBA00004613"/>
    </source>
</evidence>
<gene>
    <name evidence="6" type="ORF">QYE76_000093</name>
    <name evidence="7" type="ORF">QYE76_062086</name>
</gene>
<keyword evidence="3" id="KW-0964">Secreted</keyword>
<dbReference type="InterPro" id="IPR036312">
    <property type="entry name" value="Bifun_inhib/LTP/seed_sf"/>
</dbReference>
<dbReference type="GO" id="GO:0005576">
    <property type="term" value="C:extracellular region"/>
    <property type="evidence" value="ECO:0007669"/>
    <property type="project" value="UniProtKB-SubCell"/>
</dbReference>
<proteinExistence type="inferred from homology"/>
<dbReference type="PROSITE" id="PS00426">
    <property type="entry name" value="CEREAL_TRYP_AMYL_INH"/>
    <property type="match status" value="1"/>
</dbReference>
<dbReference type="InterPro" id="IPR006105">
    <property type="entry name" value="Allergen/tryp_amyl_inhib_CS"/>
</dbReference>
<dbReference type="SUPFAM" id="SSF47699">
    <property type="entry name" value="Bifunctional inhibitor/lipid-transfer protein/seed storage 2S albumin"/>
    <property type="match status" value="1"/>
</dbReference>
<comment type="subcellular location">
    <subcellularLocation>
        <location evidence="1">Secreted</location>
    </subcellularLocation>
</comment>
<feature type="domain" description="Bifunctional inhibitor/plant lipid transfer protein/seed storage helical" evidence="5">
    <location>
        <begin position="28"/>
        <end position="139"/>
    </location>
</feature>
<evidence type="ECO:0000313" key="8">
    <source>
        <dbReference type="Proteomes" id="UP001231189"/>
    </source>
</evidence>
<dbReference type="InterPro" id="IPR006106">
    <property type="entry name" value="Allergen/soft/tryp_amyl_inhib"/>
</dbReference>
<sequence>MASNQLILFAAVLLSILAATSASVGNQCVPGWAIPHNPLQACRTYVVSQICGVGPRLYTWDMKRRCCRELSAIPAYCRCEALRILMDGVVTVEGVFEGGLQDIHMPHLQCPRQTQRNYAATLVAPQECSLTTIHGGPYCLSLVGSQVAV</sequence>
<dbReference type="Gene3D" id="1.10.110.10">
    <property type="entry name" value="Plant lipid-transfer and hydrophobic proteins"/>
    <property type="match status" value="1"/>
</dbReference>
<name>A0AAD8V352_LOLMU</name>
<dbReference type="Pfam" id="PF00234">
    <property type="entry name" value="Tryp_alpha_amyl"/>
    <property type="match status" value="1"/>
</dbReference>
<evidence type="ECO:0000256" key="4">
    <source>
        <dbReference type="SAM" id="SignalP"/>
    </source>
</evidence>
<feature type="chain" id="PRO_5042442395" description="Bifunctional inhibitor/plant lipid transfer protein/seed storage helical domain-containing protein" evidence="4">
    <location>
        <begin position="23"/>
        <end position="149"/>
    </location>
</feature>
<dbReference type="EMBL" id="JAUUTY010000004">
    <property type="protein sequence ID" value="KAK1644281.1"/>
    <property type="molecule type" value="Genomic_DNA"/>
</dbReference>
<comment type="caution">
    <text evidence="6">The sequence shown here is derived from an EMBL/GenBank/DDBJ whole genome shotgun (WGS) entry which is preliminary data.</text>
</comment>
<dbReference type="PANTHER" id="PTHR34481">
    <property type="entry name" value="TRYPSIN/FACTOR XIIA INHIBITOR-RELATED"/>
    <property type="match status" value="1"/>
</dbReference>
<dbReference type="EMBL" id="JAUUTY010000797">
    <property type="protein sequence ID" value="KAK1580358.1"/>
    <property type="molecule type" value="Genomic_DNA"/>
</dbReference>
<evidence type="ECO:0000313" key="7">
    <source>
        <dbReference type="EMBL" id="KAK1644281.1"/>
    </source>
</evidence>
<evidence type="ECO:0000313" key="6">
    <source>
        <dbReference type="EMBL" id="KAK1580358.1"/>
    </source>
</evidence>
<evidence type="ECO:0000256" key="3">
    <source>
        <dbReference type="ARBA" id="ARBA00022525"/>
    </source>
</evidence>
<evidence type="ECO:0000259" key="5">
    <source>
        <dbReference type="SMART" id="SM00499"/>
    </source>
</evidence>
<dbReference type="Proteomes" id="UP001231189">
    <property type="component" value="Unassembled WGS sequence"/>
</dbReference>